<protein>
    <recommendedName>
        <fullName evidence="4">DUF4145 domain-containing protein</fullName>
    </recommendedName>
</protein>
<proteinExistence type="predicted"/>
<dbReference type="Proteomes" id="UP000177197">
    <property type="component" value="Unassembled WGS sequence"/>
</dbReference>
<dbReference type="EMBL" id="MEYV01000014">
    <property type="protein sequence ID" value="OGD40012.1"/>
    <property type="molecule type" value="Genomic_DNA"/>
</dbReference>
<accession>A0A1F5CAW2</accession>
<sequence>MDNIVSILDLMRTQIYNFGQSDIGFNLKLLGWFATAFFGVLIVILIIKVQIVDDWLKTAGSFLLTSAFPKRHLNKSWLKISGRLAKNDEASLRLALIEADNLFDDLLKQMRLPGESMADRLRYLDRSQISNIDEIWRAHKLRNILVHDHEYPITRTEIQGGVQAYERALRELEFID</sequence>
<name>A0A1F5CAW2_9BACT</name>
<evidence type="ECO:0008006" key="4">
    <source>
        <dbReference type="Google" id="ProtNLM"/>
    </source>
</evidence>
<dbReference type="AlphaFoldDB" id="A0A1F5CAW2"/>
<feature type="transmembrane region" description="Helical" evidence="1">
    <location>
        <begin position="29"/>
        <end position="47"/>
    </location>
</feature>
<keyword evidence="1" id="KW-1133">Transmembrane helix</keyword>
<organism evidence="2 3">
    <name type="scientific">Candidatus Azambacteria bacterium RIFCSPLOWO2_02_FULL_44_14</name>
    <dbReference type="NCBI Taxonomy" id="1797306"/>
    <lineage>
        <taxon>Bacteria</taxon>
        <taxon>Candidatus Azamiibacteriota</taxon>
    </lineage>
</organism>
<evidence type="ECO:0000313" key="3">
    <source>
        <dbReference type="Proteomes" id="UP000177197"/>
    </source>
</evidence>
<evidence type="ECO:0000256" key="1">
    <source>
        <dbReference type="SAM" id="Phobius"/>
    </source>
</evidence>
<evidence type="ECO:0000313" key="2">
    <source>
        <dbReference type="EMBL" id="OGD40012.1"/>
    </source>
</evidence>
<reference evidence="2 3" key="1">
    <citation type="journal article" date="2016" name="Nat. Commun.">
        <title>Thousands of microbial genomes shed light on interconnected biogeochemical processes in an aquifer system.</title>
        <authorList>
            <person name="Anantharaman K."/>
            <person name="Brown C.T."/>
            <person name="Hug L.A."/>
            <person name="Sharon I."/>
            <person name="Castelle C.J."/>
            <person name="Probst A.J."/>
            <person name="Thomas B.C."/>
            <person name="Singh A."/>
            <person name="Wilkins M.J."/>
            <person name="Karaoz U."/>
            <person name="Brodie E.L."/>
            <person name="Williams K.H."/>
            <person name="Hubbard S.S."/>
            <person name="Banfield J.F."/>
        </authorList>
    </citation>
    <scope>NUCLEOTIDE SEQUENCE [LARGE SCALE GENOMIC DNA]</scope>
</reference>
<gene>
    <name evidence="2" type="ORF">A3I30_00160</name>
</gene>
<keyword evidence="1" id="KW-0812">Transmembrane</keyword>
<keyword evidence="1" id="KW-0472">Membrane</keyword>
<comment type="caution">
    <text evidence="2">The sequence shown here is derived from an EMBL/GenBank/DDBJ whole genome shotgun (WGS) entry which is preliminary data.</text>
</comment>